<dbReference type="EMBL" id="VULO01000011">
    <property type="protein sequence ID" value="MSS85024.1"/>
    <property type="molecule type" value="Genomic_DNA"/>
</dbReference>
<proteinExistence type="predicted"/>
<evidence type="ECO:0000313" key="3">
    <source>
        <dbReference type="Proteomes" id="UP000470875"/>
    </source>
</evidence>
<sequence>MLTNPGGEQRPPVIPCLLFGGNQQNQAASALEYYGKVFSPSHAGGLYTYPEENGSVTSGAVMFSDIELAGNWFVLMDAAAGEAEFSEAVSYEIRVGTQDDIDYFWERLSAVPEAAVCGWVKDQFNVSWQVVPDSIEDLMLSPGAWKKLQAMSKIVIADFSD</sequence>
<dbReference type="Gene3D" id="3.10.180.10">
    <property type="entry name" value="2,3-Dihydroxybiphenyl 1,2-Dioxygenase, domain 1"/>
    <property type="match status" value="1"/>
</dbReference>
<protein>
    <recommendedName>
        <fullName evidence="1">PhnB-like domain-containing protein</fullName>
    </recommendedName>
</protein>
<dbReference type="RefSeq" id="WP_154545899.1">
    <property type="nucleotide sequence ID" value="NZ_VULO01000011.1"/>
</dbReference>
<dbReference type="InterPro" id="IPR028973">
    <property type="entry name" value="PhnB-like"/>
</dbReference>
<gene>
    <name evidence="2" type="ORF">FYJ24_09670</name>
</gene>
<comment type="caution">
    <text evidence="2">The sequence shown here is derived from an EMBL/GenBank/DDBJ whole genome shotgun (WGS) entry which is preliminary data.</text>
</comment>
<dbReference type="AlphaFoldDB" id="A0A6N7VTC8"/>
<keyword evidence="3" id="KW-1185">Reference proteome</keyword>
<dbReference type="SUPFAM" id="SSF54593">
    <property type="entry name" value="Glyoxalase/Bleomycin resistance protein/Dihydroxybiphenyl dioxygenase"/>
    <property type="match status" value="1"/>
</dbReference>
<dbReference type="PANTHER" id="PTHR33990">
    <property type="entry name" value="PROTEIN YJDN-RELATED"/>
    <property type="match status" value="1"/>
</dbReference>
<evidence type="ECO:0000313" key="2">
    <source>
        <dbReference type="EMBL" id="MSS85024.1"/>
    </source>
</evidence>
<evidence type="ECO:0000259" key="1">
    <source>
        <dbReference type="Pfam" id="PF06983"/>
    </source>
</evidence>
<dbReference type="Pfam" id="PF06983">
    <property type="entry name" value="3-dmu-9_3-mt"/>
    <property type="match status" value="1"/>
</dbReference>
<dbReference type="Proteomes" id="UP000470875">
    <property type="component" value="Unassembled WGS sequence"/>
</dbReference>
<dbReference type="InterPro" id="IPR029068">
    <property type="entry name" value="Glyas_Bleomycin-R_OHBP_Dase"/>
</dbReference>
<feature type="domain" description="PhnB-like" evidence="1">
    <location>
        <begin position="13"/>
        <end position="131"/>
    </location>
</feature>
<dbReference type="PIRSF" id="PIRSF021700">
    <property type="entry name" value="3_dmu_93_MTrfase"/>
    <property type="match status" value="1"/>
</dbReference>
<reference evidence="2 3" key="1">
    <citation type="submission" date="2019-08" db="EMBL/GenBank/DDBJ databases">
        <title>In-depth cultivation of the pig gut microbiome towards novel bacterial diversity and tailored functional studies.</title>
        <authorList>
            <person name="Wylensek D."/>
            <person name="Hitch T.C.A."/>
            <person name="Clavel T."/>
        </authorList>
    </citation>
    <scope>NUCLEOTIDE SEQUENCE [LARGE SCALE GENOMIC DNA]</scope>
    <source>
        <strain evidence="2 3">WB03_NA08</strain>
    </source>
</reference>
<organism evidence="2 3">
    <name type="scientific">Scrofimicrobium canadense</name>
    <dbReference type="NCBI Taxonomy" id="2652290"/>
    <lineage>
        <taxon>Bacteria</taxon>
        <taxon>Bacillati</taxon>
        <taxon>Actinomycetota</taxon>
        <taxon>Actinomycetes</taxon>
        <taxon>Actinomycetales</taxon>
        <taxon>Actinomycetaceae</taxon>
        <taxon>Scrofimicrobium</taxon>
    </lineage>
</organism>
<name>A0A6N7VTC8_9ACTO</name>
<dbReference type="InterPro" id="IPR009725">
    <property type="entry name" value="3_dmu_93_MTrfase"/>
</dbReference>
<accession>A0A6N7VTC8</accession>